<evidence type="ECO:0000256" key="1">
    <source>
        <dbReference type="SAM" id="MobiDB-lite"/>
    </source>
</evidence>
<sequence length="124" mass="14444">MLKRHKSKTAMKEIFDISCAHCASNRGREALKEGYDSVHNCGCSQAIDDTVKKTSKRSLSDTGQEKKLREEHRHTKDTEENLCLIHPVSTLNHNSYEDFKRRAYLEWITIDSHHRNITEHDTFC</sequence>
<gene>
    <name evidence="2" type="ORF">JMJ35_010560</name>
</gene>
<feature type="compositionally biased region" description="Basic and acidic residues" evidence="1">
    <location>
        <begin position="63"/>
        <end position="76"/>
    </location>
</feature>
<reference evidence="2" key="1">
    <citation type="submission" date="2023-03" db="EMBL/GenBank/DDBJ databases">
        <title>Complete genome of Cladonia borealis.</title>
        <authorList>
            <person name="Park H."/>
        </authorList>
    </citation>
    <scope>NUCLEOTIDE SEQUENCE</scope>
    <source>
        <strain evidence="2">ANT050790</strain>
    </source>
</reference>
<feature type="region of interest" description="Disordered" evidence="1">
    <location>
        <begin position="54"/>
        <end position="76"/>
    </location>
</feature>
<evidence type="ECO:0000313" key="3">
    <source>
        <dbReference type="Proteomes" id="UP001166286"/>
    </source>
</evidence>
<comment type="caution">
    <text evidence="2">The sequence shown here is derived from an EMBL/GenBank/DDBJ whole genome shotgun (WGS) entry which is preliminary data.</text>
</comment>
<evidence type="ECO:0000313" key="2">
    <source>
        <dbReference type="EMBL" id="KAK0507102.1"/>
    </source>
</evidence>
<proteinExistence type="predicted"/>
<protein>
    <submittedName>
        <fullName evidence="2">Uncharacterized protein</fullName>
    </submittedName>
</protein>
<accession>A0AA39UXA8</accession>
<dbReference type="AlphaFoldDB" id="A0AA39UXA8"/>
<dbReference type="Proteomes" id="UP001166286">
    <property type="component" value="Unassembled WGS sequence"/>
</dbReference>
<organism evidence="2 3">
    <name type="scientific">Cladonia borealis</name>
    <dbReference type="NCBI Taxonomy" id="184061"/>
    <lineage>
        <taxon>Eukaryota</taxon>
        <taxon>Fungi</taxon>
        <taxon>Dikarya</taxon>
        <taxon>Ascomycota</taxon>
        <taxon>Pezizomycotina</taxon>
        <taxon>Lecanoromycetes</taxon>
        <taxon>OSLEUM clade</taxon>
        <taxon>Lecanoromycetidae</taxon>
        <taxon>Lecanorales</taxon>
        <taxon>Lecanorineae</taxon>
        <taxon>Cladoniaceae</taxon>
        <taxon>Cladonia</taxon>
    </lineage>
</organism>
<name>A0AA39UXA8_9LECA</name>
<dbReference type="EMBL" id="JAFEKC020000025">
    <property type="protein sequence ID" value="KAK0507102.1"/>
    <property type="molecule type" value="Genomic_DNA"/>
</dbReference>
<keyword evidence="3" id="KW-1185">Reference proteome</keyword>